<evidence type="ECO:0000313" key="1">
    <source>
        <dbReference type="EMBL" id="KAI9918304.1"/>
    </source>
</evidence>
<protein>
    <submittedName>
        <fullName evidence="1">Uncharacterized protein</fullName>
    </submittedName>
</protein>
<organism evidence="1 2">
    <name type="scientific">Peronosclerospora sorghi</name>
    <dbReference type="NCBI Taxonomy" id="230839"/>
    <lineage>
        <taxon>Eukaryota</taxon>
        <taxon>Sar</taxon>
        <taxon>Stramenopiles</taxon>
        <taxon>Oomycota</taxon>
        <taxon>Peronosporomycetes</taxon>
        <taxon>Peronosporales</taxon>
        <taxon>Peronosporaceae</taxon>
        <taxon>Peronosclerospora</taxon>
    </lineage>
</organism>
<accession>A0ACC0WJV6</accession>
<dbReference type="EMBL" id="CM047591">
    <property type="protein sequence ID" value="KAI9918304.1"/>
    <property type="molecule type" value="Genomic_DNA"/>
</dbReference>
<dbReference type="Proteomes" id="UP001163321">
    <property type="component" value="Chromosome 12"/>
</dbReference>
<sequence length="538" mass="60034">MQKLSAAIVAALHVLGPASAKPSNFLDHVRHFFGSDDSHAVNGDAVDDAKCVYDWKSFQCKPEHSCSMHYEFGDTTPSLACRVNKASSTKNVPQQVHLAFAGKEAGTGMAISWTTFNRESQPMVWLGRNATSLEEMKTAPIDVKSYYRDKDYELYSYHATLTGLEPNTVYYYKVGNAQDISFQSSINSFKTARASGDPSAFTVAVYGDLGAHDNSVATIQYVNSVDDKVEFVYHIGDIAYADNAFLTLEKVFGFYYEEIYNRFMNSVTPVMQRLAYMVLVGNHESECYSPACLVSKDKRHSLGNYTAFNTRFRMPSPESGGVLNMWYSYDYASAHFTSVSTETDYPNAPRNAHLTSQRYGDFGNQLAWLEADLKAAHANRNKVPWLIVGMHRPIYCSRSSDANGNPTDDYDARTVQLAFEDLFIKYKVDLVFQAHVHSYERMYPIAKGRAIKEGVSPDKTIYDNPQAPVYVITGSAGGPEGLFQYKNPPSPDWLVIRDNARYSISKLTVTPTNLTLTTIASATGEVYDKFSITKTAPK</sequence>
<comment type="caution">
    <text evidence="1">The sequence shown here is derived from an EMBL/GenBank/DDBJ whole genome shotgun (WGS) entry which is preliminary data.</text>
</comment>
<reference evidence="1 2" key="1">
    <citation type="journal article" date="2022" name="bioRxiv">
        <title>The genome of the oomycete Peronosclerospora sorghi, a cosmopolitan pathogen of maize and sorghum, is inflated with dispersed pseudogenes.</title>
        <authorList>
            <person name="Fletcher K."/>
            <person name="Martin F."/>
            <person name="Isakeit T."/>
            <person name="Cavanaugh K."/>
            <person name="Magill C."/>
            <person name="Michelmore R."/>
        </authorList>
    </citation>
    <scope>NUCLEOTIDE SEQUENCE [LARGE SCALE GENOMIC DNA]</scope>
    <source>
        <strain evidence="1">P6</strain>
    </source>
</reference>
<evidence type="ECO:0000313" key="2">
    <source>
        <dbReference type="Proteomes" id="UP001163321"/>
    </source>
</evidence>
<proteinExistence type="predicted"/>
<gene>
    <name evidence="1" type="ORF">PsorP6_011449</name>
</gene>
<keyword evidence="2" id="KW-1185">Reference proteome</keyword>
<name>A0ACC0WJV6_9STRA</name>